<evidence type="ECO:0000313" key="3">
    <source>
        <dbReference type="EMBL" id="SPC93026.1"/>
    </source>
</evidence>
<sequence length="108" mass="12254">MDGWLFLIIGFGFVCGYACGWDLILWVGERIWVLGFRSGCVVSGFWVVMVLKVFRHRCVGARIRGLMVAVGFALDVAALALGAGARERSERRREIEKRHERGRLRGER</sequence>
<name>A0A2N9FQM8_FAGSY</name>
<evidence type="ECO:0000256" key="2">
    <source>
        <dbReference type="SAM" id="Phobius"/>
    </source>
</evidence>
<protein>
    <submittedName>
        <fullName evidence="3">Uncharacterized protein</fullName>
    </submittedName>
</protein>
<keyword evidence="2" id="KW-0472">Membrane</keyword>
<keyword evidence="2" id="KW-0812">Transmembrane</keyword>
<keyword evidence="2" id="KW-1133">Transmembrane helix</keyword>
<feature type="compositionally biased region" description="Basic and acidic residues" evidence="1">
    <location>
        <begin position="85"/>
        <end position="108"/>
    </location>
</feature>
<reference evidence="3" key="1">
    <citation type="submission" date="2018-02" db="EMBL/GenBank/DDBJ databases">
        <authorList>
            <person name="Cohen D.B."/>
            <person name="Kent A.D."/>
        </authorList>
    </citation>
    <scope>NUCLEOTIDE SEQUENCE</scope>
</reference>
<organism evidence="3">
    <name type="scientific">Fagus sylvatica</name>
    <name type="common">Beechnut</name>
    <dbReference type="NCBI Taxonomy" id="28930"/>
    <lineage>
        <taxon>Eukaryota</taxon>
        <taxon>Viridiplantae</taxon>
        <taxon>Streptophyta</taxon>
        <taxon>Embryophyta</taxon>
        <taxon>Tracheophyta</taxon>
        <taxon>Spermatophyta</taxon>
        <taxon>Magnoliopsida</taxon>
        <taxon>eudicotyledons</taxon>
        <taxon>Gunneridae</taxon>
        <taxon>Pentapetalae</taxon>
        <taxon>rosids</taxon>
        <taxon>fabids</taxon>
        <taxon>Fagales</taxon>
        <taxon>Fagaceae</taxon>
        <taxon>Fagus</taxon>
    </lineage>
</organism>
<dbReference type="AlphaFoldDB" id="A0A2N9FQM8"/>
<accession>A0A2N9FQM8</accession>
<feature type="transmembrane region" description="Helical" evidence="2">
    <location>
        <begin position="30"/>
        <end position="54"/>
    </location>
</feature>
<feature type="region of interest" description="Disordered" evidence="1">
    <location>
        <begin position="84"/>
        <end position="108"/>
    </location>
</feature>
<feature type="transmembrane region" description="Helical" evidence="2">
    <location>
        <begin position="66"/>
        <end position="85"/>
    </location>
</feature>
<dbReference type="EMBL" id="OIVN01001354">
    <property type="protein sequence ID" value="SPC93026.1"/>
    <property type="molecule type" value="Genomic_DNA"/>
</dbReference>
<proteinExistence type="predicted"/>
<gene>
    <name evidence="3" type="ORF">FSB_LOCUS20908</name>
</gene>
<evidence type="ECO:0000256" key="1">
    <source>
        <dbReference type="SAM" id="MobiDB-lite"/>
    </source>
</evidence>